<evidence type="ECO:0000313" key="3">
    <source>
        <dbReference type="Proteomes" id="UP001163828"/>
    </source>
</evidence>
<reference evidence="2" key="1">
    <citation type="submission" date="2022-08" db="EMBL/GenBank/DDBJ databases">
        <authorList>
            <consortium name="DOE Joint Genome Institute"/>
            <person name="Min B."/>
            <person name="Riley R."/>
            <person name="Sierra-Patev S."/>
            <person name="Naranjo-Ortiz M."/>
            <person name="Looney B."/>
            <person name="Konkel Z."/>
            <person name="Slot J.C."/>
            <person name="Sakamoto Y."/>
            <person name="Steenwyk J.L."/>
            <person name="Rokas A."/>
            <person name="Carro J."/>
            <person name="Camarero S."/>
            <person name="Ferreira P."/>
            <person name="Molpeceres G."/>
            <person name="Ruiz-Duenas F.J."/>
            <person name="Serrano A."/>
            <person name="Henrissat B."/>
            <person name="Drula E."/>
            <person name="Hughes K.W."/>
            <person name="Mata J.L."/>
            <person name="Ishikawa N.K."/>
            <person name="Vargas-Isla R."/>
            <person name="Ushijima S."/>
            <person name="Smith C.A."/>
            <person name="Ahrendt S."/>
            <person name="Andreopoulos W."/>
            <person name="He G."/>
            <person name="Labutti K."/>
            <person name="Lipzen A."/>
            <person name="Ng V."/>
            <person name="Sandor L."/>
            <person name="Barry K."/>
            <person name="Martinez A.T."/>
            <person name="Xiao Y."/>
            <person name="Gibbons J.G."/>
            <person name="Terashima K."/>
            <person name="Hibbett D.S."/>
            <person name="Grigoriev I.V."/>
        </authorList>
    </citation>
    <scope>NUCLEOTIDE SEQUENCE</scope>
    <source>
        <strain evidence="2">TFB10827</strain>
    </source>
</reference>
<sequence length="152" mass="17135">MKPKLQDRGGVCCRNAAVGRGGCKGSRREEDCGGEEEGGREIGRREKEQVKRVRAVALEKYAEEQRKEKERAAKELAKRREWVASTASWQSRVSIPQQPMGLKTKIYKLTSDVVHDSSEEEVKKQDTGIATPQVLHSCKAKSLLRLHNLYSI</sequence>
<proteinExistence type="predicted"/>
<protein>
    <submittedName>
        <fullName evidence="2">Uncharacterized protein</fullName>
    </submittedName>
</protein>
<feature type="compositionally biased region" description="Basic and acidic residues" evidence="1">
    <location>
        <begin position="26"/>
        <end position="43"/>
    </location>
</feature>
<feature type="region of interest" description="Disordered" evidence="1">
    <location>
        <begin position="19"/>
        <end position="43"/>
    </location>
</feature>
<keyword evidence="3" id="KW-1185">Reference proteome</keyword>
<evidence type="ECO:0000256" key="1">
    <source>
        <dbReference type="SAM" id="MobiDB-lite"/>
    </source>
</evidence>
<comment type="caution">
    <text evidence="2">The sequence shown here is derived from an EMBL/GenBank/DDBJ whole genome shotgun (WGS) entry which is preliminary data.</text>
</comment>
<organism evidence="2 3">
    <name type="scientific">Lentinula boryana</name>
    <dbReference type="NCBI Taxonomy" id="40481"/>
    <lineage>
        <taxon>Eukaryota</taxon>
        <taxon>Fungi</taxon>
        <taxon>Dikarya</taxon>
        <taxon>Basidiomycota</taxon>
        <taxon>Agaricomycotina</taxon>
        <taxon>Agaricomycetes</taxon>
        <taxon>Agaricomycetidae</taxon>
        <taxon>Agaricales</taxon>
        <taxon>Marasmiineae</taxon>
        <taxon>Omphalotaceae</taxon>
        <taxon>Lentinula</taxon>
    </lineage>
</organism>
<accession>A0ABQ8PWT3</accession>
<gene>
    <name evidence="2" type="ORF">F5050DRAFT_1813433</name>
</gene>
<evidence type="ECO:0000313" key="2">
    <source>
        <dbReference type="EMBL" id="KAJ3990802.1"/>
    </source>
</evidence>
<dbReference type="Proteomes" id="UP001163828">
    <property type="component" value="Unassembled WGS sequence"/>
</dbReference>
<name>A0ABQ8PWT3_9AGAR</name>
<dbReference type="EMBL" id="MU791454">
    <property type="protein sequence ID" value="KAJ3990802.1"/>
    <property type="molecule type" value="Genomic_DNA"/>
</dbReference>